<dbReference type="Pfam" id="PF11951">
    <property type="entry name" value="Fungal_trans_2"/>
    <property type="match status" value="1"/>
</dbReference>
<organism evidence="2">
    <name type="scientific">Bionectria ochroleuca</name>
    <name type="common">Gliocladium roseum</name>
    <dbReference type="NCBI Taxonomy" id="29856"/>
    <lineage>
        <taxon>Eukaryota</taxon>
        <taxon>Fungi</taxon>
        <taxon>Dikarya</taxon>
        <taxon>Ascomycota</taxon>
        <taxon>Pezizomycotina</taxon>
        <taxon>Sordariomycetes</taxon>
        <taxon>Hypocreomycetidae</taxon>
        <taxon>Hypocreales</taxon>
        <taxon>Bionectriaceae</taxon>
        <taxon>Clonostachys</taxon>
    </lineage>
</organism>
<gene>
    <name evidence="2" type="ORF">BN869_000008339_1</name>
</gene>
<evidence type="ECO:0008006" key="3">
    <source>
        <dbReference type="Google" id="ProtNLM"/>
    </source>
</evidence>
<dbReference type="AlphaFoldDB" id="A0A0B7KC88"/>
<proteinExistence type="predicted"/>
<sequence>MAAQLVFVLADTSGNIQPAERQLIRHHCMQKRNKQLGSRRSRREDALVKAGKWLKAEAEARNKHVHRQKATLAYVPPKQETRHPTHGIDSSPIPVPSDWALFTFPRELDEFNQGLLHQYFAINPIRDLMCSFKHFGIKIDIDADPMWCFRLIVSQEMCFHAILLLASASNDLASQKPLSKASYRYLQRTLPLLNQRLSDPNAYRDDMVLYVIGILASMTIFFKDYESAQVHAAGISKIMRLRKKFAVEPKRKSMILLSVDRLNFCGSLATDLWTPVYNEFNWTQPAVPAHIMHLYASYNMFLLDEYLDPELANIFRNLQYLSILFNEHFCSKTPLDGAILHEYLEYIQSSLVNLLPRPRDSLQNCVYQGMMAFLATTFRLPGSYTHPSCHSAAAKLRRSYVTARVSMESLPRIAEIWLIYICFMSSENMDEVFDQIIIGTRWEVSDLRRSSWEETRLLLKRVMWIDAFHDRVGRKTFETLTTRPQAG</sequence>
<dbReference type="PANTHER" id="PTHR37540">
    <property type="entry name" value="TRANSCRIPTION FACTOR (ACR-2), PUTATIVE-RELATED-RELATED"/>
    <property type="match status" value="1"/>
</dbReference>
<keyword evidence="1" id="KW-0539">Nucleus</keyword>
<name>A0A0B7KC88_BIOOC</name>
<dbReference type="EMBL" id="CDPU01000027">
    <property type="protein sequence ID" value="CEO52281.1"/>
    <property type="molecule type" value="Genomic_DNA"/>
</dbReference>
<dbReference type="PANTHER" id="PTHR37540:SF5">
    <property type="entry name" value="TRANSCRIPTION FACTOR DOMAIN-CONTAINING PROTEIN"/>
    <property type="match status" value="1"/>
</dbReference>
<dbReference type="InterPro" id="IPR021858">
    <property type="entry name" value="Fun_TF"/>
</dbReference>
<reference evidence="2" key="1">
    <citation type="submission" date="2015-01" db="EMBL/GenBank/DDBJ databases">
        <authorList>
            <person name="Durling Mikael"/>
        </authorList>
    </citation>
    <scope>NUCLEOTIDE SEQUENCE</scope>
</reference>
<evidence type="ECO:0000313" key="2">
    <source>
        <dbReference type="EMBL" id="CEO52281.1"/>
    </source>
</evidence>
<accession>A0A0B7KC88</accession>
<protein>
    <recommendedName>
        <fullName evidence="3">Transcription factor domain-containing protein</fullName>
    </recommendedName>
</protein>
<evidence type="ECO:0000256" key="1">
    <source>
        <dbReference type="ARBA" id="ARBA00023242"/>
    </source>
</evidence>